<proteinExistence type="predicted"/>
<sequence>MAGDKKVKVKKAGSGGGVMGLVSKSLAILSALAGTALLAGLYDTMHLGLGELLHGFSIVPVSIFGLGAILAVVLSPKPAAVTAAAADEARLDALVEFQSKAASRFSALQNQIDSFSGQDQAALLEENRALKAELDAIHQAEREKVGGEMEALRLRNEELERQIREWASQAVGKAVRGEEVPAMKAA</sequence>
<dbReference type="OrthoDB" id="8117137at2"/>
<accession>A0A317PLW2</accession>
<evidence type="ECO:0000256" key="1">
    <source>
        <dbReference type="SAM" id="Coils"/>
    </source>
</evidence>
<name>A0A317PLW2_9HYPH</name>
<dbReference type="Proteomes" id="UP000246352">
    <property type="component" value="Unassembled WGS sequence"/>
</dbReference>
<dbReference type="RefSeq" id="WP_110032300.1">
    <property type="nucleotide sequence ID" value="NZ_QGTR01000003.1"/>
</dbReference>
<evidence type="ECO:0000313" key="4">
    <source>
        <dbReference type="Proteomes" id="UP000246352"/>
    </source>
</evidence>
<evidence type="ECO:0000313" key="3">
    <source>
        <dbReference type="EMBL" id="PWW00037.1"/>
    </source>
</evidence>
<comment type="caution">
    <text evidence="3">The sequence shown here is derived from an EMBL/GenBank/DDBJ whole genome shotgun (WGS) entry which is preliminary data.</text>
</comment>
<organism evidence="3 4">
    <name type="scientific">Hoeflea marina</name>
    <dbReference type="NCBI Taxonomy" id="274592"/>
    <lineage>
        <taxon>Bacteria</taxon>
        <taxon>Pseudomonadati</taxon>
        <taxon>Pseudomonadota</taxon>
        <taxon>Alphaproteobacteria</taxon>
        <taxon>Hyphomicrobiales</taxon>
        <taxon>Rhizobiaceae</taxon>
        <taxon>Hoeflea</taxon>
    </lineage>
</organism>
<keyword evidence="2" id="KW-0472">Membrane</keyword>
<feature type="transmembrane region" description="Helical" evidence="2">
    <location>
        <begin position="21"/>
        <end position="42"/>
    </location>
</feature>
<keyword evidence="2" id="KW-1133">Transmembrane helix</keyword>
<feature type="transmembrane region" description="Helical" evidence="2">
    <location>
        <begin position="54"/>
        <end position="74"/>
    </location>
</feature>
<evidence type="ECO:0000256" key="2">
    <source>
        <dbReference type="SAM" id="Phobius"/>
    </source>
</evidence>
<protein>
    <submittedName>
        <fullName evidence="3">Uncharacterized protein</fullName>
    </submittedName>
</protein>
<dbReference type="EMBL" id="QGTR01000003">
    <property type="protein sequence ID" value="PWW00037.1"/>
    <property type="molecule type" value="Genomic_DNA"/>
</dbReference>
<reference evidence="3 4" key="1">
    <citation type="submission" date="2018-05" db="EMBL/GenBank/DDBJ databases">
        <title>Genomic Encyclopedia of Type Strains, Phase IV (KMG-IV): sequencing the most valuable type-strain genomes for metagenomic binning, comparative biology and taxonomic classification.</title>
        <authorList>
            <person name="Goeker M."/>
        </authorList>
    </citation>
    <scope>NUCLEOTIDE SEQUENCE [LARGE SCALE GENOMIC DNA]</scope>
    <source>
        <strain evidence="3 4">DSM 16791</strain>
    </source>
</reference>
<keyword evidence="4" id="KW-1185">Reference proteome</keyword>
<keyword evidence="2" id="KW-0812">Transmembrane</keyword>
<gene>
    <name evidence="3" type="ORF">DFR52_103238</name>
</gene>
<keyword evidence="1" id="KW-0175">Coiled coil</keyword>
<feature type="coiled-coil region" evidence="1">
    <location>
        <begin position="123"/>
        <end position="169"/>
    </location>
</feature>
<dbReference type="AlphaFoldDB" id="A0A317PLW2"/>